<keyword evidence="2 5" id="KW-0812">Transmembrane</keyword>
<feature type="domain" description="Amino acid permease/ SLC12A" evidence="6">
    <location>
        <begin position="71"/>
        <end position="218"/>
    </location>
</feature>
<keyword evidence="8" id="KW-1185">Reference proteome</keyword>
<dbReference type="Proteomes" id="UP000267606">
    <property type="component" value="Unassembled WGS sequence"/>
</dbReference>
<evidence type="ECO:0000256" key="1">
    <source>
        <dbReference type="ARBA" id="ARBA00004141"/>
    </source>
</evidence>
<feature type="transmembrane region" description="Helical" evidence="5">
    <location>
        <begin position="167"/>
        <end position="189"/>
    </location>
</feature>
<dbReference type="PANTHER" id="PTHR11827">
    <property type="entry name" value="SOLUTE CARRIER FAMILY 12, CATION COTRANSPORTERS"/>
    <property type="match status" value="1"/>
</dbReference>
<evidence type="ECO:0000259" key="6">
    <source>
        <dbReference type="Pfam" id="PF00324"/>
    </source>
</evidence>
<evidence type="ECO:0000256" key="4">
    <source>
        <dbReference type="ARBA" id="ARBA00023136"/>
    </source>
</evidence>
<keyword evidence="4 5" id="KW-0472">Membrane</keyword>
<dbReference type="InterPro" id="IPR004841">
    <property type="entry name" value="AA-permease/SLC12A_dom"/>
</dbReference>
<evidence type="ECO:0000256" key="3">
    <source>
        <dbReference type="ARBA" id="ARBA00022989"/>
    </source>
</evidence>
<dbReference type="GO" id="GO:0055064">
    <property type="term" value="P:chloride ion homeostasis"/>
    <property type="evidence" value="ECO:0007669"/>
    <property type="project" value="TreeGrafter"/>
</dbReference>
<dbReference type="STRING" id="387005.A0A183HCV8"/>
<feature type="transmembrane region" description="Helical" evidence="5">
    <location>
        <begin position="300"/>
        <end position="316"/>
    </location>
</feature>
<feature type="transmembrane region" description="Helical" evidence="5">
    <location>
        <begin position="63"/>
        <end position="84"/>
    </location>
</feature>
<protein>
    <submittedName>
        <fullName evidence="9">AA_permease domain-containing protein</fullName>
    </submittedName>
</protein>
<keyword evidence="3 5" id="KW-1133">Transmembrane helix</keyword>
<dbReference type="Pfam" id="PF00324">
    <property type="entry name" value="AA_permease"/>
    <property type="match status" value="1"/>
</dbReference>
<proteinExistence type="predicted"/>
<dbReference type="InterPro" id="IPR004842">
    <property type="entry name" value="SLC12A_fam"/>
</dbReference>
<evidence type="ECO:0000313" key="8">
    <source>
        <dbReference type="Proteomes" id="UP000267606"/>
    </source>
</evidence>
<dbReference type="PANTHER" id="PTHR11827:SF72">
    <property type="entry name" value="GH08340P"/>
    <property type="match status" value="1"/>
</dbReference>
<organism evidence="9">
    <name type="scientific">Onchocerca flexuosa</name>
    <dbReference type="NCBI Taxonomy" id="387005"/>
    <lineage>
        <taxon>Eukaryota</taxon>
        <taxon>Metazoa</taxon>
        <taxon>Ecdysozoa</taxon>
        <taxon>Nematoda</taxon>
        <taxon>Chromadorea</taxon>
        <taxon>Rhabditida</taxon>
        <taxon>Spirurina</taxon>
        <taxon>Spiruromorpha</taxon>
        <taxon>Filarioidea</taxon>
        <taxon>Onchocercidae</taxon>
        <taxon>Onchocerca</taxon>
    </lineage>
</organism>
<dbReference type="AlphaFoldDB" id="A0A183HCV8"/>
<feature type="transmembrane region" description="Helical" evidence="5">
    <location>
        <begin position="196"/>
        <end position="220"/>
    </location>
</feature>
<dbReference type="WBParaSite" id="OFLC_0000531901-mRNA-1">
    <property type="protein sequence ID" value="OFLC_0000531901-mRNA-1"/>
    <property type="gene ID" value="OFLC_0000531901"/>
</dbReference>
<reference evidence="7 8" key="2">
    <citation type="submission" date="2018-11" db="EMBL/GenBank/DDBJ databases">
        <authorList>
            <consortium name="Pathogen Informatics"/>
        </authorList>
    </citation>
    <scope>NUCLEOTIDE SEQUENCE [LARGE SCALE GENOMIC DNA]</scope>
</reference>
<comment type="subcellular location">
    <subcellularLocation>
        <location evidence="1">Membrane</location>
        <topology evidence="1">Multi-pass membrane protein</topology>
    </subcellularLocation>
</comment>
<feature type="transmembrane region" description="Helical" evidence="5">
    <location>
        <begin position="96"/>
        <end position="115"/>
    </location>
</feature>
<dbReference type="GO" id="GO:0006884">
    <property type="term" value="P:cell volume homeostasis"/>
    <property type="evidence" value="ECO:0007669"/>
    <property type="project" value="TreeGrafter"/>
</dbReference>
<accession>A0A183HCV8</accession>
<dbReference type="GO" id="GO:0015379">
    <property type="term" value="F:potassium:chloride symporter activity"/>
    <property type="evidence" value="ECO:0007669"/>
    <property type="project" value="TreeGrafter"/>
</dbReference>
<dbReference type="EMBL" id="UZAJ01004510">
    <property type="protein sequence ID" value="VDO42742.1"/>
    <property type="molecule type" value="Genomic_DNA"/>
</dbReference>
<evidence type="ECO:0000256" key="2">
    <source>
        <dbReference type="ARBA" id="ARBA00022692"/>
    </source>
</evidence>
<evidence type="ECO:0000313" key="7">
    <source>
        <dbReference type="EMBL" id="VDO42742.1"/>
    </source>
</evidence>
<dbReference type="GO" id="GO:0055075">
    <property type="term" value="P:potassium ion homeostasis"/>
    <property type="evidence" value="ECO:0007669"/>
    <property type="project" value="TreeGrafter"/>
</dbReference>
<feature type="transmembrane region" description="Helical" evidence="5">
    <location>
        <begin position="127"/>
        <end position="147"/>
    </location>
</feature>
<dbReference type="GO" id="GO:0016020">
    <property type="term" value="C:membrane"/>
    <property type="evidence" value="ECO:0007669"/>
    <property type="project" value="UniProtKB-SubCell"/>
</dbReference>
<sequence length="317" mass="35105">MIDPGTRLNSGTSQIYTEERPYLRSKTVEVRYFITVSESICFIDSVDFVNAAKPNGLSTLSGVFAPVAISMFSVLLFLRMGFVVGQLGFLQTVAQLFLAYAIVMLTVLSLCAISSNDMISRSLGPEFGGAIGLLFYTANVFSCALYISGFTEALLGSIGEENSPSSASWKFLFCVLVSFIQLLLCLLGAKLFAKTAFITFSVISICYVTFLLSVFIIAPFDVPSNISDPSSEKIPDFNQTLKASYTGLRDIRLDVKIIEIVEHLLENKIWDEIKFRFATLSKNMLTNYTFDYTTSKPTDFAVMFAIIFSGITVCLFW</sequence>
<evidence type="ECO:0000256" key="5">
    <source>
        <dbReference type="SAM" id="Phobius"/>
    </source>
</evidence>
<gene>
    <name evidence="7" type="ORF">OFLC_LOCUS5319</name>
</gene>
<reference evidence="9" key="1">
    <citation type="submission" date="2016-06" db="UniProtKB">
        <authorList>
            <consortium name="WormBaseParasite"/>
        </authorList>
    </citation>
    <scope>IDENTIFICATION</scope>
</reference>
<evidence type="ECO:0000313" key="9">
    <source>
        <dbReference type="WBParaSite" id="OFLC_0000531901-mRNA-1"/>
    </source>
</evidence>
<name>A0A183HCV8_9BILA</name>